<dbReference type="AlphaFoldDB" id="A0A2J7R8H1"/>
<dbReference type="InterPro" id="IPR029058">
    <property type="entry name" value="AB_hydrolase_fold"/>
</dbReference>
<dbReference type="PANTHER" id="PTHR11559">
    <property type="entry name" value="CARBOXYLESTERASE"/>
    <property type="match status" value="1"/>
</dbReference>
<feature type="region of interest" description="Disordered" evidence="2">
    <location>
        <begin position="1"/>
        <end position="186"/>
    </location>
</feature>
<dbReference type="Proteomes" id="UP000235965">
    <property type="component" value="Unassembled WGS sequence"/>
</dbReference>
<feature type="compositionally biased region" description="Basic and acidic residues" evidence="2">
    <location>
        <begin position="59"/>
        <end position="83"/>
    </location>
</feature>
<sequence>MSTTVSNTAEEKSEDKKEIEDEEREKMLNEENKRAATGGQEDVQEEEEAPQQEVVIKPVRREGEGEVEKMKKALEESEKESGKKKIPIGGIKMPGFLRSRSREKTKEGELDVEEGRDLLQEPPCSATNVTPADTGVGKDQTPPSKGHRLPSLKLANPFSKKKEQGGEVSEAGGSSAGEEEGRKKTGLLEAIRLPLVSVFPRSKLKSTKDPEIGQQAGLASMETLDDSLGEKTEKLTNGEDGMESVKLDTEEKVDPDKKEDTEGKPDWRERIRSLSRLQLIVGGSVIFLLLLIIITVIPFGTHNEIAPSPILDESFRIALTSCGPVEGLVEDGAFAFRGIPYAVSPTKERRWKSAEPLDDLERCWIATLPVQNATPVCWQIYPMGKMDGDEDCLTLDIFTPQVPYLNPIPVVVLIGAESLSGGSPGALRVNASLAKAHNVVFVRPNFRLGVLGFLAAEDMKKDTYPLTSGNYGLSDIVMALEWIQLNIEHFGGDSKLVTLLGHRAGGTLVTALTASRMAKNLFANAWVSSGASIFPGKELIESERDNAQFVESLNCGGDVQCLKSKDVEELLDSVPEPWRHPLQDLPQTDDEGSSAKHQWLVLDGQFLQEHVSDAWKSNGLHAKLVMGSTVHADIPPRLHAQNNNWTEEAVKYHVMSSVVGRKNLTDDALRRYGADWPGLVAMISDIRTVCPLLYLSHSQQGKAIPFYIVNHTRDNPSFGPEKLADVSVDVEAILGLYAPQTPSQRRFVESIQDLFYHFVRHGELKNIESLGSNQALMIDQGVIPFNNFSNCDLWFANDIVPRHGRID</sequence>
<keyword evidence="3" id="KW-0812">Transmembrane</keyword>
<evidence type="ECO:0000256" key="3">
    <source>
        <dbReference type="SAM" id="Phobius"/>
    </source>
</evidence>
<gene>
    <name evidence="5" type="primary">Nrt</name>
    <name evidence="5" type="ORF">B7P43_G00388</name>
</gene>
<feature type="compositionally biased region" description="Basic and acidic residues" evidence="2">
    <location>
        <begin position="100"/>
        <end position="119"/>
    </location>
</feature>
<evidence type="ECO:0000313" key="5">
    <source>
        <dbReference type="EMBL" id="PNF37125.1"/>
    </source>
</evidence>
<feature type="domain" description="Carboxylesterase type B" evidence="4">
    <location>
        <begin position="318"/>
        <end position="765"/>
    </location>
</feature>
<dbReference type="Gene3D" id="3.40.50.1820">
    <property type="entry name" value="alpha/beta hydrolase"/>
    <property type="match status" value="1"/>
</dbReference>
<evidence type="ECO:0000259" key="4">
    <source>
        <dbReference type="Pfam" id="PF00135"/>
    </source>
</evidence>
<dbReference type="InterPro" id="IPR019819">
    <property type="entry name" value="Carboxylesterase_B_CS"/>
</dbReference>
<feature type="region of interest" description="Disordered" evidence="2">
    <location>
        <begin position="230"/>
        <end position="264"/>
    </location>
</feature>
<feature type="compositionally biased region" description="Basic and acidic residues" evidence="2">
    <location>
        <begin position="9"/>
        <end position="34"/>
    </location>
</feature>
<keyword evidence="3" id="KW-1133">Transmembrane helix</keyword>
<dbReference type="Pfam" id="PF00135">
    <property type="entry name" value="COesterase"/>
    <property type="match status" value="1"/>
</dbReference>
<protein>
    <submittedName>
        <fullName evidence="5">Neurotactin</fullName>
    </submittedName>
</protein>
<organism evidence="5 6">
    <name type="scientific">Cryptotermes secundus</name>
    <dbReference type="NCBI Taxonomy" id="105785"/>
    <lineage>
        <taxon>Eukaryota</taxon>
        <taxon>Metazoa</taxon>
        <taxon>Ecdysozoa</taxon>
        <taxon>Arthropoda</taxon>
        <taxon>Hexapoda</taxon>
        <taxon>Insecta</taxon>
        <taxon>Pterygota</taxon>
        <taxon>Neoptera</taxon>
        <taxon>Polyneoptera</taxon>
        <taxon>Dictyoptera</taxon>
        <taxon>Blattodea</taxon>
        <taxon>Blattoidea</taxon>
        <taxon>Termitoidae</taxon>
        <taxon>Kalotermitidae</taxon>
        <taxon>Cryptotermitinae</taxon>
        <taxon>Cryptotermes</taxon>
    </lineage>
</organism>
<reference evidence="5 6" key="1">
    <citation type="submission" date="2017-12" db="EMBL/GenBank/DDBJ databases">
        <title>Hemimetabolous genomes reveal molecular basis of termite eusociality.</title>
        <authorList>
            <person name="Harrison M.C."/>
            <person name="Jongepier E."/>
            <person name="Robertson H.M."/>
            <person name="Arning N."/>
            <person name="Bitard-Feildel T."/>
            <person name="Chao H."/>
            <person name="Childers C.P."/>
            <person name="Dinh H."/>
            <person name="Doddapaneni H."/>
            <person name="Dugan S."/>
            <person name="Gowin J."/>
            <person name="Greiner C."/>
            <person name="Han Y."/>
            <person name="Hu H."/>
            <person name="Hughes D.S.T."/>
            <person name="Huylmans A.-K."/>
            <person name="Kemena C."/>
            <person name="Kremer L.P.M."/>
            <person name="Lee S.L."/>
            <person name="Lopez-Ezquerra A."/>
            <person name="Mallet L."/>
            <person name="Monroy-Kuhn J.M."/>
            <person name="Moser A."/>
            <person name="Murali S.C."/>
            <person name="Muzny D.M."/>
            <person name="Otani S."/>
            <person name="Piulachs M.-D."/>
            <person name="Poelchau M."/>
            <person name="Qu J."/>
            <person name="Schaub F."/>
            <person name="Wada-Katsumata A."/>
            <person name="Worley K.C."/>
            <person name="Xie Q."/>
            <person name="Ylla G."/>
            <person name="Poulsen M."/>
            <person name="Gibbs R.A."/>
            <person name="Schal C."/>
            <person name="Richards S."/>
            <person name="Belles X."/>
            <person name="Korb J."/>
            <person name="Bornberg-Bauer E."/>
        </authorList>
    </citation>
    <scope>NUCLEOTIDE SEQUENCE [LARGE SCALE GENOMIC DNA]</scope>
    <source>
        <tissue evidence="5">Whole body</tissue>
    </source>
</reference>
<accession>A0A2J7R8H1</accession>
<evidence type="ECO:0000256" key="1">
    <source>
        <dbReference type="ARBA" id="ARBA00023180"/>
    </source>
</evidence>
<dbReference type="FunCoup" id="A0A2J7R8H1">
    <property type="interactions" value="58"/>
</dbReference>
<feature type="transmembrane region" description="Helical" evidence="3">
    <location>
        <begin position="277"/>
        <end position="300"/>
    </location>
</feature>
<name>A0A2J7R8H1_9NEOP</name>
<evidence type="ECO:0000256" key="2">
    <source>
        <dbReference type="SAM" id="MobiDB-lite"/>
    </source>
</evidence>
<keyword evidence="1" id="KW-0325">Glycoprotein</keyword>
<dbReference type="InterPro" id="IPR050309">
    <property type="entry name" value="Type-B_Carboxylest/Lipase"/>
</dbReference>
<keyword evidence="6" id="KW-1185">Reference proteome</keyword>
<comment type="caution">
    <text evidence="5">The sequence shown here is derived from an EMBL/GenBank/DDBJ whole genome shotgun (WGS) entry which is preliminary data.</text>
</comment>
<keyword evidence="3" id="KW-0472">Membrane</keyword>
<dbReference type="InParanoid" id="A0A2J7R8H1"/>
<dbReference type="SUPFAM" id="SSF53474">
    <property type="entry name" value="alpha/beta-Hydrolases"/>
    <property type="match status" value="1"/>
</dbReference>
<dbReference type="PROSITE" id="PS00941">
    <property type="entry name" value="CARBOXYLESTERASE_B_2"/>
    <property type="match status" value="1"/>
</dbReference>
<dbReference type="OrthoDB" id="408631at2759"/>
<evidence type="ECO:0000313" key="6">
    <source>
        <dbReference type="Proteomes" id="UP000235965"/>
    </source>
</evidence>
<dbReference type="EMBL" id="NEVH01006721">
    <property type="protein sequence ID" value="PNF37125.1"/>
    <property type="molecule type" value="Genomic_DNA"/>
</dbReference>
<dbReference type="InterPro" id="IPR002018">
    <property type="entry name" value="CarbesteraseB"/>
</dbReference>
<proteinExistence type="predicted"/>
<dbReference type="STRING" id="105785.A0A2J7R8H1"/>